<evidence type="ECO:0000256" key="1">
    <source>
        <dbReference type="SAM" id="MobiDB-lite"/>
    </source>
</evidence>
<sequence>MTAAVAKRQVIDWRNLQEVIAAWFRSGTGLQTVWEDQRAPQPSYPYASLNIAPGSSNMPTRSEQIQKADGSIKLKRQTDFTVACSIHVGPPSATIPKCHSRSLIDTAIMELDAPEQADKFRAAGLALRGPLGEPQDLDLNVGGQWISRSRVDIRFGVAAVLENVPATQPGWFDRVEISSRYQGLKTPAANPGDPAPLDLDNEIIGPPT</sequence>
<protein>
    <recommendedName>
        <fullName evidence="2">Phage neck terminator protein gp12-like domain-containing protein</fullName>
    </recommendedName>
</protein>
<feature type="region of interest" description="Disordered" evidence="1">
    <location>
        <begin position="184"/>
        <end position="208"/>
    </location>
</feature>
<evidence type="ECO:0000313" key="3">
    <source>
        <dbReference type="EMBL" id="KKK81531.1"/>
    </source>
</evidence>
<proteinExistence type="predicted"/>
<feature type="domain" description="Phage neck terminator protein gp12-like" evidence="2">
    <location>
        <begin position="16"/>
        <end position="160"/>
    </location>
</feature>
<comment type="caution">
    <text evidence="3">The sequence shown here is derived from an EMBL/GenBank/DDBJ whole genome shotgun (WGS) entry which is preliminary data.</text>
</comment>
<name>A0A0F9BAT6_9ZZZZ</name>
<reference evidence="3" key="1">
    <citation type="journal article" date="2015" name="Nature">
        <title>Complex archaea that bridge the gap between prokaryotes and eukaryotes.</title>
        <authorList>
            <person name="Spang A."/>
            <person name="Saw J.H."/>
            <person name="Jorgensen S.L."/>
            <person name="Zaremba-Niedzwiedzka K."/>
            <person name="Martijn J."/>
            <person name="Lind A.E."/>
            <person name="van Eijk R."/>
            <person name="Schleper C."/>
            <person name="Guy L."/>
            <person name="Ettema T.J."/>
        </authorList>
    </citation>
    <scope>NUCLEOTIDE SEQUENCE</scope>
</reference>
<gene>
    <name evidence="3" type="ORF">LCGC14_2812510</name>
</gene>
<organism evidence="3">
    <name type="scientific">marine sediment metagenome</name>
    <dbReference type="NCBI Taxonomy" id="412755"/>
    <lineage>
        <taxon>unclassified sequences</taxon>
        <taxon>metagenomes</taxon>
        <taxon>ecological metagenomes</taxon>
    </lineage>
</organism>
<dbReference type="AlphaFoldDB" id="A0A0F9BAT6"/>
<dbReference type="InterPro" id="IPR057087">
    <property type="entry name" value="Gp12-like"/>
</dbReference>
<dbReference type="NCBIfam" id="NF047498">
    <property type="entry name" value="LIC_12616_fam"/>
    <property type="match status" value="1"/>
</dbReference>
<evidence type="ECO:0000259" key="2">
    <source>
        <dbReference type="Pfam" id="PF23961"/>
    </source>
</evidence>
<dbReference type="EMBL" id="LAZR01053079">
    <property type="protein sequence ID" value="KKK81531.1"/>
    <property type="molecule type" value="Genomic_DNA"/>
</dbReference>
<dbReference type="Pfam" id="PF23961">
    <property type="entry name" value="Phage_tail_terminator_9"/>
    <property type="match status" value="1"/>
</dbReference>
<accession>A0A0F9BAT6</accession>